<feature type="compositionally biased region" description="Basic and acidic residues" evidence="12">
    <location>
        <begin position="269"/>
        <end position="282"/>
    </location>
</feature>
<evidence type="ECO:0000256" key="6">
    <source>
        <dbReference type="ARBA" id="ARBA00022679"/>
    </source>
</evidence>
<dbReference type="AlphaFoldDB" id="A0A4P6UVN9"/>
<evidence type="ECO:0000259" key="14">
    <source>
        <dbReference type="PROSITE" id="PS50851"/>
    </source>
</evidence>
<evidence type="ECO:0000259" key="13">
    <source>
        <dbReference type="PROSITE" id="PS50109"/>
    </source>
</evidence>
<dbReference type="InterPro" id="IPR005467">
    <property type="entry name" value="His_kinase_dom"/>
</dbReference>
<evidence type="ECO:0000259" key="15">
    <source>
        <dbReference type="PROSITE" id="PS50894"/>
    </source>
</evidence>
<keyword evidence="9" id="KW-0067">ATP-binding</keyword>
<dbReference type="SMART" id="SM00260">
    <property type="entry name" value="CheW"/>
    <property type="match status" value="1"/>
</dbReference>
<dbReference type="Gene3D" id="3.30.565.10">
    <property type="entry name" value="Histidine kinase-like ATPase, C-terminal domain"/>
    <property type="match status" value="1"/>
</dbReference>
<dbReference type="EMBL" id="CP036528">
    <property type="protein sequence ID" value="QBK25652.1"/>
    <property type="molecule type" value="Genomic_DNA"/>
</dbReference>
<dbReference type="InterPro" id="IPR037006">
    <property type="entry name" value="CheA-like_homodim_sf"/>
</dbReference>
<dbReference type="PRINTS" id="PR00344">
    <property type="entry name" value="BCTRLSENSOR"/>
</dbReference>
<dbReference type="KEGG" id="uth:DKZ56_07155"/>
<dbReference type="CDD" id="cd16916">
    <property type="entry name" value="HATPase_CheA-like"/>
    <property type="match status" value="1"/>
</dbReference>
<feature type="domain" description="HPt" evidence="15">
    <location>
        <begin position="1"/>
        <end position="104"/>
    </location>
</feature>
<feature type="domain" description="CheW-like" evidence="14">
    <location>
        <begin position="558"/>
        <end position="689"/>
    </location>
</feature>
<dbReference type="SUPFAM" id="SSF47226">
    <property type="entry name" value="Histidine-containing phosphotransfer domain, HPT domain"/>
    <property type="match status" value="1"/>
</dbReference>
<evidence type="ECO:0000256" key="2">
    <source>
        <dbReference type="ARBA" id="ARBA00012438"/>
    </source>
</evidence>
<dbReference type="SMART" id="SM00073">
    <property type="entry name" value="HPT"/>
    <property type="match status" value="1"/>
</dbReference>
<evidence type="ECO:0000256" key="12">
    <source>
        <dbReference type="SAM" id="MobiDB-lite"/>
    </source>
</evidence>
<keyword evidence="6" id="KW-0808">Transferase</keyword>
<dbReference type="SMART" id="SM00387">
    <property type="entry name" value="HATPase_c"/>
    <property type="match status" value="1"/>
</dbReference>
<dbReference type="InterPro" id="IPR003594">
    <property type="entry name" value="HATPase_dom"/>
</dbReference>
<dbReference type="Gene3D" id="1.20.120.160">
    <property type="entry name" value="HPT domain"/>
    <property type="match status" value="1"/>
</dbReference>
<comment type="catalytic activity">
    <reaction evidence="1">
        <text>ATP + protein L-histidine = ADP + protein N-phospho-L-histidine.</text>
        <dbReference type="EC" id="2.7.13.3"/>
    </reaction>
</comment>
<dbReference type="InterPro" id="IPR004358">
    <property type="entry name" value="Sig_transdc_His_kin-like_C"/>
</dbReference>
<dbReference type="Pfam" id="PF02895">
    <property type="entry name" value="H-kinase_dim"/>
    <property type="match status" value="1"/>
</dbReference>
<dbReference type="SUPFAM" id="SSF47384">
    <property type="entry name" value="Homodimeric domain of signal transducing histidine kinase"/>
    <property type="match status" value="1"/>
</dbReference>
<protein>
    <recommendedName>
        <fullName evidence="3">Chemotaxis protein CheA</fullName>
        <ecNumber evidence="2">2.7.13.3</ecNumber>
    </recommendedName>
</protein>
<dbReference type="InterPro" id="IPR037052">
    <property type="entry name" value="CheA-like_P2_sf"/>
</dbReference>
<name>A0A4P6UVN9_9BACL</name>
<organism evidence="16 17">
    <name type="scientific">Ureibacillus thermophilus</name>
    <dbReference type="NCBI Taxonomy" id="367743"/>
    <lineage>
        <taxon>Bacteria</taxon>
        <taxon>Bacillati</taxon>
        <taxon>Bacillota</taxon>
        <taxon>Bacilli</taxon>
        <taxon>Bacillales</taxon>
        <taxon>Caryophanaceae</taxon>
        <taxon>Ureibacillus</taxon>
    </lineage>
</organism>
<dbReference type="Gene3D" id="3.30.70.1110">
    <property type="entry name" value="Histidine kinase CheA-like, P2 response regulator-binding domain"/>
    <property type="match status" value="1"/>
</dbReference>
<evidence type="ECO:0000256" key="1">
    <source>
        <dbReference type="ARBA" id="ARBA00000085"/>
    </source>
</evidence>
<dbReference type="CDD" id="cd00088">
    <property type="entry name" value="HPT"/>
    <property type="match status" value="1"/>
</dbReference>
<dbReference type="InterPro" id="IPR051315">
    <property type="entry name" value="Bact_Chemotaxis_CheA"/>
</dbReference>
<dbReference type="Proteomes" id="UP000291151">
    <property type="component" value="Chromosome"/>
</dbReference>
<keyword evidence="17" id="KW-1185">Reference proteome</keyword>
<evidence type="ECO:0000313" key="17">
    <source>
        <dbReference type="Proteomes" id="UP000291151"/>
    </source>
</evidence>
<dbReference type="SUPFAM" id="SSF55052">
    <property type="entry name" value="CheY-binding domain of CheA"/>
    <property type="match status" value="1"/>
</dbReference>
<accession>A0A4P6UVN9</accession>
<dbReference type="InterPro" id="IPR036097">
    <property type="entry name" value="HisK_dim/P_sf"/>
</dbReference>
<dbReference type="SMART" id="SM01231">
    <property type="entry name" value="H-kinase_dim"/>
    <property type="match status" value="1"/>
</dbReference>
<dbReference type="GO" id="GO:0000155">
    <property type="term" value="F:phosphorelay sensor kinase activity"/>
    <property type="evidence" value="ECO:0007669"/>
    <property type="project" value="InterPro"/>
</dbReference>
<dbReference type="PANTHER" id="PTHR43395">
    <property type="entry name" value="SENSOR HISTIDINE KINASE CHEA"/>
    <property type="match status" value="1"/>
</dbReference>
<evidence type="ECO:0000256" key="5">
    <source>
        <dbReference type="ARBA" id="ARBA00022553"/>
    </source>
</evidence>
<dbReference type="Pfam" id="PF07194">
    <property type="entry name" value="P2"/>
    <property type="match status" value="1"/>
</dbReference>
<dbReference type="GO" id="GO:0006935">
    <property type="term" value="P:chemotaxis"/>
    <property type="evidence" value="ECO:0007669"/>
    <property type="project" value="UniProtKB-KW"/>
</dbReference>
<keyword evidence="5 11" id="KW-0597">Phosphoprotein</keyword>
<dbReference type="PANTHER" id="PTHR43395:SF1">
    <property type="entry name" value="CHEMOTAXIS PROTEIN CHEA"/>
    <property type="match status" value="1"/>
</dbReference>
<dbReference type="Gene3D" id="1.10.287.560">
    <property type="entry name" value="Histidine kinase CheA-like, homodimeric domain"/>
    <property type="match status" value="1"/>
</dbReference>
<evidence type="ECO:0000256" key="11">
    <source>
        <dbReference type="PROSITE-ProRule" id="PRU00110"/>
    </source>
</evidence>
<dbReference type="InterPro" id="IPR036061">
    <property type="entry name" value="CheW-like_dom_sf"/>
</dbReference>
<dbReference type="InterPro" id="IPR008207">
    <property type="entry name" value="Sig_transdc_His_kin_Hpt_dom"/>
</dbReference>
<dbReference type="InterPro" id="IPR035891">
    <property type="entry name" value="CheY-binding_CheA"/>
</dbReference>
<keyword evidence="4" id="KW-0145">Chemotaxis</keyword>
<evidence type="ECO:0000256" key="3">
    <source>
        <dbReference type="ARBA" id="ARBA00021495"/>
    </source>
</evidence>
<keyword evidence="8" id="KW-0418">Kinase</keyword>
<keyword evidence="10" id="KW-0902">Two-component regulatory system</keyword>
<dbReference type="InterPro" id="IPR036641">
    <property type="entry name" value="HPT_dom_sf"/>
</dbReference>
<feature type="compositionally biased region" description="Basic and acidic residues" evidence="12">
    <location>
        <begin position="289"/>
        <end position="300"/>
    </location>
</feature>
<dbReference type="PROSITE" id="PS50109">
    <property type="entry name" value="HIS_KIN"/>
    <property type="match status" value="1"/>
</dbReference>
<feature type="region of interest" description="Disordered" evidence="12">
    <location>
        <begin position="269"/>
        <end position="308"/>
    </location>
</feature>
<keyword evidence="7" id="KW-0547">Nucleotide-binding</keyword>
<dbReference type="InterPro" id="IPR010808">
    <property type="entry name" value="CheA_P2-bd"/>
</dbReference>
<dbReference type="RefSeq" id="WP_208652037.1">
    <property type="nucleotide sequence ID" value="NZ_CP036528.1"/>
</dbReference>
<dbReference type="InterPro" id="IPR036890">
    <property type="entry name" value="HATPase_C_sf"/>
</dbReference>
<evidence type="ECO:0000256" key="9">
    <source>
        <dbReference type="ARBA" id="ARBA00022840"/>
    </source>
</evidence>
<dbReference type="PROSITE" id="PS50851">
    <property type="entry name" value="CHEW"/>
    <property type="match status" value="1"/>
</dbReference>
<evidence type="ECO:0000256" key="8">
    <source>
        <dbReference type="ARBA" id="ARBA00022777"/>
    </source>
</evidence>
<reference evidence="16 17" key="1">
    <citation type="submission" date="2019-02" db="EMBL/GenBank/DDBJ databases">
        <title>Ureibacillus thermophilus.</title>
        <authorList>
            <person name="Sunny J.S."/>
            <person name="Natarajan A."/>
            <person name="Saleena L.M."/>
        </authorList>
    </citation>
    <scope>NUCLEOTIDE SEQUENCE [LARGE SCALE GENOMIC DNA]</scope>
    <source>
        <strain evidence="16 17">LM102</strain>
    </source>
</reference>
<dbReference type="GO" id="GO:0005524">
    <property type="term" value="F:ATP binding"/>
    <property type="evidence" value="ECO:0007669"/>
    <property type="project" value="UniProtKB-KW"/>
</dbReference>
<evidence type="ECO:0000256" key="7">
    <source>
        <dbReference type="ARBA" id="ARBA00022741"/>
    </source>
</evidence>
<dbReference type="EC" id="2.7.13.3" evidence="2"/>
<dbReference type="InterPro" id="IPR002545">
    <property type="entry name" value="CheW-lke_dom"/>
</dbReference>
<evidence type="ECO:0000256" key="4">
    <source>
        <dbReference type="ARBA" id="ARBA00022500"/>
    </source>
</evidence>
<dbReference type="GO" id="GO:0005737">
    <property type="term" value="C:cytoplasm"/>
    <property type="evidence" value="ECO:0007669"/>
    <property type="project" value="InterPro"/>
</dbReference>
<dbReference type="Pfam" id="PF02518">
    <property type="entry name" value="HATPase_c"/>
    <property type="match status" value="1"/>
</dbReference>
<dbReference type="Pfam" id="PF01627">
    <property type="entry name" value="Hpt"/>
    <property type="match status" value="1"/>
</dbReference>
<dbReference type="InterPro" id="IPR004105">
    <property type="entry name" value="CheA-like_dim"/>
</dbReference>
<gene>
    <name evidence="16" type="ORF">DKZ56_07155</name>
</gene>
<dbReference type="CDD" id="cd00731">
    <property type="entry name" value="CheA_reg"/>
    <property type="match status" value="1"/>
</dbReference>
<feature type="modified residue" description="Phosphohistidine" evidence="11">
    <location>
        <position position="47"/>
    </location>
</feature>
<dbReference type="FunFam" id="3.30.565.10:FF:000016">
    <property type="entry name" value="Chemotaxis protein CheA, putative"/>
    <property type="match status" value="1"/>
</dbReference>
<sequence length="689" mass="77036">MEMNQQYLDMFIEESKEHLQACSDLLLELEKNPNDISIVNEIFRSAHTLKGMAATMGFEDLADLTHKMENVLDAIRNEKIKVDSNLLDIVFESVDHLEAMITDIASGGNGKRDVSEIVEKLKAIEAGKQIPSSTPVQQEIAADVAVEEEISAGRYLIYDEYDITVLQQSKEQGFNAYEITVSLRQDCLLKAARVYMVFQVLEKCGEVIKSFPTVENLEEEQFDQNFQVAFISKDSAEEIQKKVSKVSEIENVVVVPLTDEMVRKASKEEIATKERQQQDLEKSNQAPTKQKEEPAKKETNASKQSAHSKTIRVSIERLDILMNLFEELVIDRGRLQSIANDVKHSELTETVERMSRTMGDLQNIVLTMRMIPIETVFNRFPKMVRSLSRELNKKINLEIIGAETELDRTVIDEIGDPLVHLIRNSVDHGIESPDVRKSKGKPEEGTVTLRAYHSGNYVFIEIEDDGAGINKDKVLKKAIERGIVTKESALSLTDKQINELIFESGFSTAEKITDVSGRGVGLDVVKTTIQSLGGSISIESQEDVGSKFSIQLPLTLSIISVMLVEIEKEIYAIPLSSIIETSIIKKSEILNAHNQKVIDFRGKVVPLIFLDEVFEVPRSEAFDDEYQSVVIVRKGDKLAGLVVDSFIGQQEIVLKSLGNYLKNIFAISGATILGNGQVALIIDINALMK</sequence>
<dbReference type="Pfam" id="PF01584">
    <property type="entry name" value="CheW"/>
    <property type="match status" value="1"/>
</dbReference>
<evidence type="ECO:0000313" key="16">
    <source>
        <dbReference type="EMBL" id="QBK25652.1"/>
    </source>
</evidence>
<evidence type="ECO:0000256" key="10">
    <source>
        <dbReference type="ARBA" id="ARBA00023012"/>
    </source>
</evidence>
<feature type="domain" description="Histidine kinase" evidence="13">
    <location>
        <begin position="306"/>
        <end position="556"/>
    </location>
</feature>
<dbReference type="Gene3D" id="2.30.30.40">
    <property type="entry name" value="SH3 Domains"/>
    <property type="match status" value="1"/>
</dbReference>
<dbReference type="PROSITE" id="PS50894">
    <property type="entry name" value="HPT"/>
    <property type="match status" value="1"/>
</dbReference>
<dbReference type="SUPFAM" id="SSF50341">
    <property type="entry name" value="CheW-like"/>
    <property type="match status" value="1"/>
</dbReference>
<proteinExistence type="predicted"/>
<dbReference type="SUPFAM" id="SSF55874">
    <property type="entry name" value="ATPase domain of HSP90 chaperone/DNA topoisomerase II/histidine kinase"/>
    <property type="match status" value="1"/>
</dbReference>